<dbReference type="Gene3D" id="3.40.50.1110">
    <property type="entry name" value="SGNH hydrolase"/>
    <property type="match status" value="1"/>
</dbReference>
<evidence type="ECO:0000313" key="2">
    <source>
        <dbReference type="EMBL" id="SKA88825.1"/>
    </source>
</evidence>
<dbReference type="InterPro" id="IPR013830">
    <property type="entry name" value="SGNH_hydro"/>
</dbReference>
<protein>
    <submittedName>
        <fullName evidence="2">Lysophospholipase L1</fullName>
    </submittedName>
</protein>
<dbReference type="GeneID" id="93338332"/>
<keyword evidence="3" id="KW-1185">Reference proteome</keyword>
<dbReference type="Pfam" id="PF13472">
    <property type="entry name" value="Lipase_GDSL_2"/>
    <property type="match status" value="1"/>
</dbReference>
<dbReference type="EMBL" id="FUYF01000010">
    <property type="protein sequence ID" value="SKA88825.1"/>
    <property type="molecule type" value="Genomic_DNA"/>
</dbReference>
<accession>A0A1T4XI94</accession>
<organism evidence="2 3">
    <name type="scientific">Gemmiger formicilis</name>
    <dbReference type="NCBI Taxonomy" id="745368"/>
    <lineage>
        <taxon>Bacteria</taxon>
        <taxon>Bacillati</taxon>
        <taxon>Bacillota</taxon>
        <taxon>Clostridia</taxon>
        <taxon>Eubacteriales</taxon>
        <taxon>Gemmiger</taxon>
    </lineage>
</organism>
<reference evidence="2 3" key="1">
    <citation type="submission" date="2017-02" db="EMBL/GenBank/DDBJ databases">
        <authorList>
            <person name="Peterson S.W."/>
        </authorList>
    </citation>
    <scope>NUCLEOTIDE SEQUENCE [LARGE SCALE GENOMIC DNA]</scope>
    <source>
        <strain evidence="2 3">ATCC 27749</strain>
    </source>
</reference>
<sequence length="222" mass="24428">MNYENMTRRRVLCFGDSNTYGYDPARDGRYGDDERYPMVLQDLLGDGWSVVEEGLPGRTAVFDDPITEGMNGLRGITPILMSHAPLDTVTIMLGTNDSKERFGCNSHLISLGIVRLVKKALHTECWRDNARPDVLVIVPPSITPEYDHLIFKDAMGTGCHERCAGIAAQLEPMLKDIANVRFLDANKLPGAGCSPLDGMHMTVQSHKVLAKALQKALTGDTL</sequence>
<proteinExistence type="predicted"/>
<evidence type="ECO:0000259" key="1">
    <source>
        <dbReference type="Pfam" id="PF13472"/>
    </source>
</evidence>
<dbReference type="OrthoDB" id="164654at2"/>
<feature type="domain" description="SGNH hydrolase-type esterase" evidence="1">
    <location>
        <begin position="13"/>
        <end position="186"/>
    </location>
</feature>
<dbReference type="Proteomes" id="UP000190286">
    <property type="component" value="Unassembled WGS sequence"/>
</dbReference>
<dbReference type="SUPFAM" id="SSF52266">
    <property type="entry name" value="SGNH hydrolase"/>
    <property type="match status" value="1"/>
</dbReference>
<name>A0A1T4XI94_9FIRM</name>
<dbReference type="AlphaFoldDB" id="A0A1T4XI94"/>
<gene>
    <name evidence="2" type="ORF">SAMN02745178_01877</name>
</gene>
<dbReference type="STRING" id="745368.SAMN02745178_01877"/>
<dbReference type="InterPro" id="IPR036514">
    <property type="entry name" value="SGNH_hydro_sf"/>
</dbReference>
<evidence type="ECO:0000313" key="3">
    <source>
        <dbReference type="Proteomes" id="UP000190286"/>
    </source>
</evidence>
<dbReference type="RefSeq" id="WP_078784791.1">
    <property type="nucleotide sequence ID" value="NZ_FUYF01000010.1"/>
</dbReference>